<dbReference type="Proteomes" id="UP000054477">
    <property type="component" value="Unassembled WGS sequence"/>
</dbReference>
<name>A0A0C9WZV3_9AGAR</name>
<dbReference type="OrthoDB" id="1922221at2759"/>
<organism evidence="1 2">
    <name type="scientific">Laccaria amethystina LaAM-08-1</name>
    <dbReference type="NCBI Taxonomy" id="1095629"/>
    <lineage>
        <taxon>Eukaryota</taxon>
        <taxon>Fungi</taxon>
        <taxon>Dikarya</taxon>
        <taxon>Basidiomycota</taxon>
        <taxon>Agaricomycotina</taxon>
        <taxon>Agaricomycetes</taxon>
        <taxon>Agaricomycetidae</taxon>
        <taxon>Agaricales</taxon>
        <taxon>Agaricineae</taxon>
        <taxon>Hydnangiaceae</taxon>
        <taxon>Laccaria</taxon>
    </lineage>
</organism>
<dbReference type="HOGENOM" id="CLU_900370_0_0_1"/>
<dbReference type="STRING" id="1095629.A0A0C9WZV3"/>
<dbReference type="Gene3D" id="1.20.1280.170">
    <property type="entry name" value="Exocyst complex component Exo70"/>
    <property type="match status" value="1"/>
</dbReference>
<reference evidence="1 2" key="1">
    <citation type="submission" date="2014-04" db="EMBL/GenBank/DDBJ databases">
        <authorList>
            <consortium name="DOE Joint Genome Institute"/>
            <person name="Kuo A."/>
            <person name="Kohler A."/>
            <person name="Nagy L.G."/>
            <person name="Floudas D."/>
            <person name="Copeland A."/>
            <person name="Barry K.W."/>
            <person name="Cichocki N."/>
            <person name="Veneault-Fourrey C."/>
            <person name="LaButti K."/>
            <person name="Lindquist E.A."/>
            <person name="Lipzen A."/>
            <person name="Lundell T."/>
            <person name="Morin E."/>
            <person name="Murat C."/>
            <person name="Sun H."/>
            <person name="Tunlid A."/>
            <person name="Henrissat B."/>
            <person name="Grigoriev I.V."/>
            <person name="Hibbett D.S."/>
            <person name="Martin F."/>
            <person name="Nordberg H.P."/>
            <person name="Cantor M.N."/>
            <person name="Hua S.X."/>
        </authorList>
    </citation>
    <scope>NUCLEOTIDE SEQUENCE [LARGE SCALE GENOMIC DNA]</scope>
    <source>
        <strain evidence="1 2">LaAM-08-1</strain>
    </source>
</reference>
<evidence type="ECO:0000313" key="1">
    <source>
        <dbReference type="EMBL" id="KIJ90856.1"/>
    </source>
</evidence>
<keyword evidence="2" id="KW-1185">Reference proteome</keyword>
<gene>
    <name evidence="1" type="ORF">K443DRAFT_14902</name>
</gene>
<dbReference type="AlphaFoldDB" id="A0A0C9WZV3"/>
<dbReference type="EMBL" id="KN839100">
    <property type="protein sequence ID" value="KIJ90856.1"/>
    <property type="molecule type" value="Genomic_DNA"/>
</dbReference>
<reference evidence="2" key="2">
    <citation type="submission" date="2015-01" db="EMBL/GenBank/DDBJ databases">
        <title>Evolutionary Origins and Diversification of the Mycorrhizal Mutualists.</title>
        <authorList>
            <consortium name="DOE Joint Genome Institute"/>
            <consortium name="Mycorrhizal Genomics Consortium"/>
            <person name="Kohler A."/>
            <person name="Kuo A."/>
            <person name="Nagy L.G."/>
            <person name="Floudas D."/>
            <person name="Copeland A."/>
            <person name="Barry K.W."/>
            <person name="Cichocki N."/>
            <person name="Veneault-Fourrey C."/>
            <person name="LaButti K."/>
            <person name="Lindquist E.A."/>
            <person name="Lipzen A."/>
            <person name="Lundell T."/>
            <person name="Morin E."/>
            <person name="Murat C."/>
            <person name="Riley R."/>
            <person name="Ohm R."/>
            <person name="Sun H."/>
            <person name="Tunlid A."/>
            <person name="Henrissat B."/>
            <person name="Grigoriev I.V."/>
            <person name="Hibbett D.S."/>
            <person name="Martin F."/>
        </authorList>
    </citation>
    <scope>NUCLEOTIDE SEQUENCE [LARGE SCALE GENOMIC DNA]</scope>
    <source>
        <strain evidence="2">LaAM-08-1</strain>
    </source>
</reference>
<accession>A0A0C9WZV3</accession>
<proteinExistence type="predicted"/>
<sequence length="309" mass="34025">MMPHFPSPATISSLRAGEMHGETAEIDSELVALFQGITKRNPLTRRVQLQKILNKTKQISKRMSTILDSFDTQIAASILPLYTAAQILNRQRSNIEKTLAKINDVASNHEDLATEEVLILRGLQPGQIGVYMDNLERLNANIAFKASAGATYRDRNEEIDAGIKEGRRGRFIRSNARSAFLPTLLPVVNFLRTLGVPSTHPTHPAAQVILTTLKEAQRGYADMRGLEREVPGRAGKAACGSEFGEWVELILGTLDEEFKVLQGLNPLSSAEFAASAFGTLLPSILNSSTQYWRPLRPTTNQPPISNLLP</sequence>
<evidence type="ECO:0000313" key="2">
    <source>
        <dbReference type="Proteomes" id="UP000054477"/>
    </source>
</evidence>
<protein>
    <submittedName>
        <fullName evidence="1">Uncharacterized protein</fullName>
    </submittedName>
</protein>